<feature type="domain" description="Endonuclease/exonuclease/phosphatase" evidence="1">
    <location>
        <begin position="6"/>
        <end position="236"/>
    </location>
</feature>
<dbReference type="PANTHER" id="PTHR14859:SF1">
    <property type="entry name" value="PGAP2-INTERACTING PROTEIN"/>
    <property type="match status" value="1"/>
</dbReference>
<dbReference type="GO" id="GO:0006506">
    <property type="term" value="P:GPI anchor biosynthetic process"/>
    <property type="evidence" value="ECO:0007669"/>
    <property type="project" value="TreeGrafter"/>
</dbReference>
<dbReference type="Pfam" id="PF03372">
    <property type="entry name" value="Exo_endo_phos"/>
    <property type="match status" value="1"/>
</dbReference>
<name>A0A1G2BWD1_9BACT</name>
<accession>A0A1G2BWD1</accession>
<dbReference type="InterPro" id="IPR005135">
    <property type="entry name" value="Endo/exonuclease/phosphatase"/>
</dbReference>
<evidence type="ECO:0000313" key="3">
    <source>
        <dbReference type="Proteomes" id="UP000177349"/>
    </source>
</evidence>
<dbReference type="Gene3D" id="3.60.10.10">
    <property type="entry name" value="Endonuclease/exonuclease/phosphatase"/>
    <property type="match status" value="1"/>
</dbReference>
<dbReference type="EMBL" id="MHKN01000014">
    <property type="protein sequence ID" value="OGY92630.1"/>
    <property type="molecule type" value="Genomic_DNA"/>
</dbReference>
<dbReference type="GO" id="GO:0016020">
    <property type="term" value="C:membrane"/>
    <property type="evidence" value="ECO:0007669"/>
    <property type="project" value="GOC"/>
</dbReference>
<comment type="caution">
    <text evidence="2">The sequence shown here is derived from an EMBL/GenBank/DDBJ whole genome shotgun (WGS) entry which is preliminary data.</text>
</comment>
<protein>
    <recommendedName>
        <fullName evidence="1">Endonuclease/exonuclease/phosphatase domain-containing protein</fullName>
    </recommendedName>
</protein>
<sequence>MEVVILQWNVWNREDPANIVACVQRTGADIFCAQELIRDSRRGLDTARFIANGLGFAHFFIHADTWDRWDCPEAQGNAIFSRYPILRTAHVYVTEPRHNPDVAMDEGRVYVEADIRIGASVLTVGTTHLSFTPRFEMNEARRRQADALVDIVKKKKHLYVFTGDLNAASDSYPIQRISEHLLNAGPAFSEKTWTTKPFSYQGFSEDRLDWRIDYIFTTPDVAVANAEIIQTAYSDHLPIRAKILLSS</sequence>
<organism evidence="2 3">
    <name type="scientific">Candidatus Komeilibacteria bacterium RIFCSPLOWO2_01_FULL_53_11</name>
    <dbReference type="NCBI Taxonomy" id="1798552"/>
    <lineage>
        <taxon>Bacteria</taxon>
        <taxon>Candidatus Komeiliibacteriota</taxon>
    </lineage>
</organism>
<dbReference type="AlphaFoldDB" id="A0A1G2BWD1"/>
<dbReference type="Proteomes" id="UP000177349">
    <property type="component" value="Unassembled WGS sequence"/>
</dbReference>
<dbReference type="PANTHER" id="PTHR14859">
    <property type="entry name" value="CALCOFLUOR WHITE HYPERSENSITIVE PROTEIN PRECURSOR"/>
    <property type="match status" value="1"/>
</dbReference>
<gene>
    <name evidence="2" type="ORF">A3B31_02425</name>
</gene>
<proteinExistence type="predicted"/>
<dbReference type="InterPro" id="IPR051916">
    <property type="entry name" value="GPI-anchor_lipid_remodeler"/>
</dbReference>
<evidence type="ECO:0000259" key="1">
    <source>
        <dbReference type="Pfam" id="PF03372"/>
    </source>
</evidence>
<reference evidence="2 3" key="1">
    <citation type="journal article" date="2016" name="Nat. Commun.">
        <title>Thousands of microbial genomes shed light on interconnected biogeochemical processes in an aquifer system.</title>
        <authorList>
            <person name="Anantharaman K."/>
            <person name="Brown C.T."/>
            <person name="Hug L.A."/>
            <person name="Sharon I."/>
            <person name="Castelle C.J."/>
            <person name="Probst A.J."/>
            <person name="Thomas B.C."/>
            <person name="Singh A."/>
            <person name="Wilkins M.J."/>
            <person name="Karaoz U."/>
            <person name="Brodie E.L."/>
            <person name="Williams K.H."/>
            <person name="Hubbard S.S."/>
            <person name="Banfield J.F."/>
        </authorList>
    </citation>
    <scope>NUCLEOTIDE SEQUENCE [LARGE SCALE GENOMIC DNA]</scope>
</reference>
<dbReference type="GO" id="GO:0003824">
    <property type="term" value="F:catalytic activity"/>
    <property type="evidence" value="ECO:0007669"/>
    <property type="project" value="InterPro"/>
</dbReference>
<evidence type="ECO:0000313" key="2">
    <source>
        <dbReference type="EMBL" id="OGY92630.1"/>
    </source>
</evidence>
<dbReference type="SUPFAM" id="SSF56219">
    <property type="entry name" value="DNase I-like"/>
    <property type="match status" value="1"/>
</dbReference>
<dbReference type="InterPro" id="IPR036691">
    <property type="entry name" value="Endo/exonu/phosph_ase_sf"/>
</dbReference>